<protein>
    <recommendedName>
        <fullName evidence="3">Potassium channel domain-containing protein</fullName>
    </recommendedName>
</protein>
<organism evidence="4 5">
    <name type="scientific">Blepharisma stoltei</name>
    <dbReference type="NCBI Taxonomy" id="1481888"/>
    <lineage>
        <taxon>Eukaryota</taxon>
        <taxon>Sar</taxon>
        <taxon>Alveolata</taxon>
        <taxon>Ciliophora</taxon>
        <taxon>Postciliodesmatophora</taxon>
        <taxon>Heterotrichea</taxon>
        <taxon>Heterotrichida</taxon>
        <taxon>Blepharismidae</taxon>
        <taxon>Blepharisma</taxon>
    </lineage>
</organism>
<evidence type="ECO:0000259" key="3">
    <source>
        <dbReference type="Pfam" id="PF07885"/>
    </source>
</evidence>
<dbReference type="Pfam" id="PF07885">
    <property type="entry name" value="Ion_trans_2"/>
    <property type="match status" value="1"/>
</dbReference>
<keyword evidence="2" id="KW-1133">Transmembrane helix</keyword>
<evidence type="ECO:0000256" key="2">
    <source>
        <dbReference type="SAM" id="Phobius"/>
    </source>
</evidence>
<feature type="transmembrane region" description="Helical" evidence="2">
    <location>
        <begin position="172"/>
        <end position="193"/>
    </location>
</feature>
<keyword evidence="1" id="KW-0175">Coiled coil</keyword>
<feature type="transmembrane region" description="Helical" evidence="2">
    <location>
        <begin position="73"/>
        <end position="90"/>
    </location>
</feature>
<keyword evidence="2" id="KW-0472">Membrane</keyword>
<dbReference type="EMBL" id="CAJZBQ010000002">
    <property type="protein sequence ID" value="CAG9310751.1"/>
    <property type="molecule type" value="Genomic_DNA"/>
</dbReference>
<dbReference type="GO" id="GO:0016286">
    <property type="term" value="F:small conductance calcium-activated potassium channel activity"/>
    <property type="evidence" value="ECO:0007669"/>
    <property type="project" value="InterPro"/>
</dbReference>
<dbReference type="Gene3D" id="1.10.287.70">
    <property type="match status" value="1"/>
</dbReference>
<dbReference type="GO" id="GO:0016020">
    <property type="term" value="C:membrane"/>
    <property type="evidence" value="ECO:0007669"/>
    <property type="project" value="InterPro"/>
</dbReference>
<feature type="transmembrane region" description="Helical" evidence="2">
    <location>
        <begin position="290"/>
        <end position="310"/>
    </location>
</feature>
<comment type="caution">
    <text evidence="4">The sequence shown here is derived from an EMBL/GenBank/DDBJ whole genome shotgun (WGS) entry which is preliminary data.</text>
</comment>
<dbReference type="InterPro" id="IPR013099">
    <property type="entry name" value="K_chnl_dom"/>
</dbReference>
<keyword evidence="5" id="KW-1185">Reference proteome</keyword>
<accession>A0AAU9IBJ2</accession>
<dbReference type="AlphaFoldDB" id="A0AAU9IBJ2"/>
<feature type="coiled-coil region" evidence="1">
    <location>
        <begin position="389"/>
        <end position="416"/>
    </location>
</feature>
<feature type="domain" description="Potassium channel" evidence="3">
    <location>
        <begin position="247"/>
        <end position="311"/>
    </location>
</feature>
<dbReference type="SUPFAM" id="SSF81324">
    <property type="entry name" value="Voltage-gated potassium channels"/>
    <property type="match status" value="1"/>
</dbReference>
<evidence type="ECO:0000313" key="5">
    <source>
        <dbReference type="Proteomes" id="UP001162131"/>
    </source>
</evidence>
<dbReference type="InterPro" id="IPR015449">
    <property type="entry name" value="K_chnl_Ca-activ_SK"/>
</dbReference>
<evidence type="ECO:0000313" key="4">
    <source>
        <dbReference type="EMBL" id="CAG9310751.1"/>
    </source>
</evidence>
<dbReference type="Proteomes" id="UP001162131">
    <property type="component" value="Unassembled WGS sequence"/>
</dbReference>
<feature type="transmembrane region" description="Helical" evidence="2">
    <location>
        <begin position="214"/>
        <end position="247"/>
    </location>
</feature>
<name>A0AAU9IBJ2_9CILI</name>
<proteinExistence type="predicted"/>
<reference evidence="4" key="1">
    <citation type="submission" date="2021-09" db="EMBL/GenBank/DDBJ databases">
        <authorList>
            <consortium name="AG Swart"/>
            <person name="Singh M."/>
            <person name="Singh A."/>
            <person name="Seah K."/>
            <person name="Emmerich C."/>
        </authorList>
    </citation>
    <scope>NUCLEOTIDE SEQUENCE</scope>
    <source>
        <strain evidence="4">ATCC30299</strain>
    </source>
</reference>
<gene>
    <name evidence="4" type="ORF">BSTOLATCC_MIC1591</name>
</gene>
<feature type="transmembrane region" description="Helical" evidence="2">
    <location>
        <begin position="131"/>
        <end position="148"/>
    </location>
</feature>
<keyword evidence="2" id="KW-0812">Transmembrane</keyword>
<evidence type="ECO:0000256" key="1">
    <source>
        <dbReference type="SAM" id="Coils"/>
    </source>
</evidence>
<sequence>MSKYTLKDLLIKKSGKFETSTSESIFNEWRSCELLSGFFSLIGLAAATFDYEFSYSFDRTHDNCAEKLDRVEYFREMICVTTFASFFFLVQRDSKKALLDKYLMKQEPEYKVTIWNFPVILKRKIKNTFSFSRIIELFLLFIFPYPYVNAPVYMPYRHNYEIINICYNLSELLYIFMIVRLIFVYRAIINYTPYQNHLARTFCLNHNAKSNVRFVFKCLVALHPLVVILFLLLIPSVIICGCLMRIVERPLIDLSHQDFHNPLSGIWCMFSSMSSVGFGDLYPISYLGRIMAVLGYCLGTIFLSLIILVIQKNSNFTTNETKSFSSIYKTKAAAETIQAGLVYFGLKNKYGKNHQFTKKSYGILREKIIKVKKNRENIFKMGGAGDEFLSAIKEKVEKLTDHLDKVEKLCEKIINNRKFQKFLEEERK</sequence>
<dbReference type="PANTHER" id="PTHR10153">
    <property type="entry name" value="SMALL CONDUCTANCE CALCIUM-ACTIVATED POTASSIUM CHANNEL"/>
    <property type="match status" value="1"/>
</dbReference>
<feature type="transmembrane region" description="Helical" evidence="2">
    <location>
        <begin position="34"/>
        <end position="53"/>
    </location>
</feature>